<dbReference type="NCBIfam" id="TIGR04524">
    <property type="entry name" value="mycoplas_M_dom"/>
    <property type="match status" value="1"/>
</dbReference>
<keyword evidence="6" id="KW-1185">Reference proteome</keyword>
<dbReference type="InterPro" id="IPR050972">
    <property type="entry name" value="SDr-like"/>
</dbReference>
<evidence type="ECO:0008006" key="7">
    <source>
        <dbReference type="Google" id="ProtNLM"/>
    </source>
</evidence>
<name>A0A059XQQ7_9BACT</name>
<dbReference type="PRINTS" id="PR01217">
    <property type="entry name" value="PRICHEXTENSN"/>
</dbReference>
<dbReference type="Pfam" id="PF26364">
    <property type="entry name" value="MIB_M2"/>
    <property type="match status" value="1"/>
</dbReference>
<dbReference type="RefSeq" id="WP_038561332.1">
    <property type="nucleotide sequence ID" value="NZ_CP007521.1"/>
</dbReference>
<sequence>MNFWKNRKNKLILISLGVTVGTASLIGGIVYASTVNSSASIEYNSNLIGRSNFIPKDNLELTNAKASNADSNLKEIPQPKPKPKEEPKPKPKPIVQKDNLPKPENKPKPKPKPTPPPAPKPEPPKKKKITSPVVKPKPKPTPAPIPPAPKPAPKPKPVPTPPAKSEETPKTVVVKKTATIGDIYNKKQIQVETIVEDIKPREIHELDKHLANTKPYIAHRVPKIKGFIVTENLKQTVAKNAVDDPVGLLGKGAEKYIDNLKTVPEQEVSSFVKQNPDTWKSIQDKWWRLFDTASESVLLKFLTEEGRKQYPEMKNKFVSKDHRYAWLLQHLDKTKFTTLSSEAEEMLKKGYVLDPRNAYVDENGNLKSHAYSPPDENNQVLAQYKGDNQDRKAFGNPDPWPESPQDISEGNFRGWNKVNITKTDSDFKDILKNINGIEVFKLTRQKNDPERINEGRVIEIDAGNPDAYDYTSKLLKHIKDNNITVQGFRIKNMGKNDANQKFKDILKDLPDKLELLQLFFSAEATNTGSLIELENKSIKELALYTDGNSTQEEWSINPWALKNVQWVNTIDYNVSKQFQSGIKIISRITFDTLAFEASDYKDSASTDEERFKRINDGLKMAWYIRNNEPIFQGRYGNGTNPDHNESGNSYATGLDFSRAPKIRSLRGIRFYNENRPETQSNPRKIWRATFFNDSDSYQIGNTDLENAGLENFAPPAGMERPKILFSNGSTTTKFKITDSSLSPTAISNLTRFAELAQNGNPSFTKTVVINSDNQALENQLTSAGFKVEKDNGYTYA</sequence>
<feature type="compositionally biased region" description="Pro residues" evidence="1">
    <location>
        <begin position="139"/>
        <end position="162"/>
    </location>
</feature>
<dbReference type="PANTHER" id="PTHR34403">
    <property type="entry name" value="TOL-PAL SYSTEM PROTEIN TOLA"/>
    <property type="match status" value="1"/>
</dbReference>
<dbReference type="Proteomes" id="UP000027088">
    <property type="component" value="Chromosome"/>
</dbReference>
<feature type="compositionally biased region" description="Pro residues" evidence="1">
    <location>
        <begin position="112"/>
        <end position="121"/>
    </location>
</feature>
<reference evidence="5 6" key="1">
    <citation type="journal article" date="2014" name="Genome Announc.">
        <title>Complete Genome Sequence of the Bovine Mastitis Pathogen Mycoplasma californicum Strain ST-6T (ATCC 33461T).</title>
        <authorList>
            <person name="Calcutt M.J."/>
            <person name="Foecking M.F."/>
            <person name="Fox L.K."/>
        </authorList>
    </citation>
    <scope>NUCLEOTIDE SEQUENCE [LARGE SCALE GENOMIC DNA]</scope>
    <source>
        <strain evidence="5 6">ST-6</strain>
    </source>
</reference>
<protein>
    <recommendedName>
        <fullName evidence="7">Immunoglobulin-blocking virulence protein</fullName>
    </recommendedName>
</protein>
<dbReference type="EMBL" id="CP007521">
    <property type="protein sequence ID" value="AIA29360.1"/>
    <property type="molecule type" value="Genomic_DNA"/>
</dbReference>
<dbReference type="PANTHER" id="PTHR34403:SF14">
    <property type="entry name" value="OS05G0225800 PROTEIN"/>
    <property type="match status" value="1"/>
</dbReference>
<evidence type="ECO:0000259" key="3">
    <source>
        <dbReference type="Pfam" id="PF26361"/>
    </source>
</evidence>
<evidence type="ECO:0000256" key="1">
    <source>
        <dbReference type="SAM" id="MobiDB-lite"/>
    </source>
</evidence>
<dbReference type="KEGG" id="mcr:MCFN_01010"/>
<dbReference type="NCBIfam" id="TIGR04526">
    <property type="entry name" value="predic_Ig_block"/>
    <property type="match status" value="1"/>
</dbReference>
<dbReference type="InterPro" id="IPR030942">
    <property type="entry name" value="Mycoplas_M_dom"/>
</dbReference>
<feature type="domain" description="Mycoplasma immunoglobulin binding protein M2" evidence="4">
    <location>
        <begin position="590"/>
        <end position="788"/>
    </location>
</feature>
<feature type="region of interest" description="Disordered" evidence="1">
    <location>
        <begin position="64"/>
        <end position="170"/>
    </location>
</feature>
<dbReference type="eggNOG" id="COG0810">
    <property type="taxonomic scope" value="Bacteria"/>
</dbReference>
<dbReference type="InterPro" id="IPR058860">
    <property type="entry name" value="MIB_M2"/>
</dbReference>
<dbReference type="Pfam" id="PF26360">
    <property type="entry name" value="MIB_M1"/>
    <property type="match status" value="1"/>
</dbReference>
<evidence type="ECO:0000313" key="6">
    <source>
        <dbReference type="Proteomes" id="UP000027088"/>
    </source>
</evidence>
<dbReference type="InterPro" id="IPR030941">
    <property type="entry name" value="Predic_Ig_block"/>
</dbReference>
<evidence type="ECO:0000259" key="4">
    <source>
        <dbReference type="Pfam" id="PF26364"/>
    </source>
</evidence>
<organism evidence="5 6">
    <name type="scientific">Mycoplasmopsis californica</name>
    <dbReference type="NCBI Taxonomy" id="2113"/>
    <lineage>
        <taxon>Bacteria</taxon>
        <taxon>Bacillati</taxon>
        <taxon>Mycoplasmatota</taxon>
        <taxon>Mycoplasmoidales</taxon>
        <taxon>Metamycoplasmataceae</taxon>
        <taxon>Mycoplasmopsis</taxon>
    </lineage>
</organism>
<proteinExistence type="predicted"/>
<gene>
    <name evidence="5" type="ORF">MCFN_01010</name>
</gene>
<dbReference type="AlphaFoldDB" id="A0A059XQQ7"/>
<accession>A0A059XQQ7</accession>
<dbReference type="Pfam" id="PF26361">
    <property type="entry name" value="MIB_arm"/>
    <property type="match status" value="1"/>
</dbReference>
<feature type="domain" description="Mycoplasma immunoglobulin binding protein arm" evidence="3">
    <location>
        <begin position="230"/>
        <end position="375"/>
    </location>
</feature>
<evidence type="ECO:0000259" key="2">
    <source>
        <dbReference type="Pfam" id="PF26360"/>
    </source>
</evidence>
<evidence type="ECO:0000313" key="5">
    <source>
        <dbReference type="EMBL" id="AIA29360.1"/>
    </source>
</evidence>
<feature type="domain" description="IgG-blocking virulence" evidence="2">
    <location>
        <begin position="381"/>
        <end position="580"/>
    </location>
</feature>
<dbReference type="InterPro" id="IPR058861">
    <property type="entry name" value="MIB_arm"/>
</dbReference>